<dbReference type="Proteomes" id="UP000681720">
    <property type="component" value="Unassembled WGS sequence"/>
</dbReference>
<dbReference type="EMBL" id="CAJOBI010004661">
    <property type="protein sequence ID" value="CAF4008924.1"/>
    <property type="molecule type" value="Genomic_DNA"/>
</dbReference>
<evidence type="ECO:0008006" key="6">
    <source>
        <dbReference type="Google" id="ProtNLM"/>
    </source>
</evidence>
<evidence type="ECO:0000256" key="1">
    <source>
        <dbReference type="SAM" id="Phobius"/>
    </source>
</evidence>
<gene>
    <name evidence="3" type="ORF">GIL414_LOCUS8316</name>
    <name evidence="2" type="ORF">MBJ925_LOCUS31339</name>
    <name evidence="4" type="ORF">SMN809_LOCUS12364</name>
</gene>
<keyword evidence="1" id="KW-1133">Transmembrane helix</keyword>
<evidence type="ECO:0000313" key="5">
    <source>
        <dbReference type="Proteomes" id="UP000663824"/>
    </source>
</evidence>
<accession>A0A816XWQ0</accession>
<dbReference type="EMBL" id="CAJNRE010017162">
    <property type="protein sequence ID" value="CAF2151660.1"/>
    <property type="molecule type" value="Genomic_DNA"/>
</dbReference>
<comment type="caution">
    <text evidence="2">The sequence shown here is derived from an EMBL/GenBank/DDBJ whole genome shotgun (WGS) entry which is preliminary data.</text>
</comment>
<feature type="transmembrane region" description="Helical" evidence="1">
    <location>
        <begin position="30"/>
        <end position="47"/>
    </location>
</feature>
<evidence type="ECO:0000313" key="3">
    <source>
        <dbReference type="EMBL" id="CAF3935748.1"/>
    </source>
</evidence>
<evidence type="ECO:0000313" key="2">
    <source>
        <dbReference type="EMBL" id="CAF2151660.1"/>
    </source>
</evidence>
<dbReference type="EMBL" id="CAJOBJ010002689">
    <property type="protein sequence ID" value="CAF3935748.1"/>
    <property type="molecule type" value="Genomic_DNA"/>
</dbReference>
<keyword evidence="1" id="KW-0812">Transmembrane</keyword>
<dbReference type="Gene3D" id="1.20.1070.10">
    <property type="entry name" value="Rhodopsin 7-helix transmembrane proteins"/>
    <property type="match status" value="1"/>
</dbReference>
<protein>
    <recommendedName>
        <fullName evidence="6">G-protein coupled receptors family 1 profile domain-containing protein</fullName>
    </recommendedName>
</protein>
<organism evidence="2 5">
    <name type="scientific">Rotaria magnacalcarata</name>
    <dbReference type="NCBI Taxonomy" id="392030"/>
    <lineage>
        <taxon>Eukaryota</taxon>
        <taxon>Metazoa</taxon>
        <taxon>Spiralia</taxon>
        <taxon>Gnathifera</taxon>
        <taxon>Rotifera</taxon>
        <taxon>Eurotatoria</taxon>
        <taxon>Bdelloidea</taxon>
        <taxon>Philodinida</taxon>
        <taxon>Philodinidae</taxon>
        <taxon>Rotaria</taxon>
    </lineage>
</organism>
<name>A0A816XWQ0_9BILA</name>
<dbReference type="AlphaFoldDB" id="A0A816XWQ0"/>
<keyword evidence="1" id="KW-0472">Membrane</keyword>
<dbReference type="Proteomes" id="UP000676336">
    <property type="component" value="Unassembled WGS sequence"/>
</dbReference>
<dbReference type="Proteomes" id="UP000663824">
    <property type="component" value="Unassembled WGS sequence"/>
</dbReference>
<proteinExistence type="predicted"/>
<sequence length="124" mass="14245">MVTFNSSVIYHLIRLKRTTMIHHSHIQHRSIAIILVITTFLFLIMTVPSNVAFAFFSSSSFDCLVYSYHALSFPLYMITYDEFRGERFSMLTCKKNNGRFAPQTQTLTVPQMVTALKTVGNILN</sequence>
<reference evidence="2" key="1">
    <citation type="submission" date="2021-02" db="EMBL/GenBank/DDBJ databases">
        <authorList>
            <person name="Nowell W R."/>
        </authorList>
    </citation>
    <scope>NUCLEOTIDE SEQUENCE</scope>
</reference>
<evidence type="ECO:0000313" key="4">
    <source>
        <dbReference type="EMBL" id="CAF4008924.1"/>
    </source>
</evidence>